<evidence type="ECO:0000256" key="1">
    <source>
        <dbReference type="ARBA" id="ARBA00022723"/>
    </source>
</evidence>
<protein>
    <recommendedName>
        <fullName evidence="9">Protein FAR1-RELATED SEQUENCE</fullName>
    </recommendedName>
</protein>
<evidence type="ECO:0000256" key="3">
    <source>
        <dbReference type="ARBA" id="ARBA00022833"/>
    </source>
</evidence>
<evidence type="ECO:0000313" key="8">
    <source>
        <dbReference type="Proteomes" id="UP000626092"/>
    </source>
</evidence>
<dbReference type="GO" id="GO:0008270">
    <property type="term" value="F:zinc ion binding"/>
    <property type="evidence" value="ECO:0007669"/>
    <property type="project" value="UniProtKB-KW"/>
</dbReference>
<name>A0A834GUT5_RHOSS</name>
<keyword evidence="1" id="KW-0479">Metal-binding</keyword>
<dbReference type="Pfam" id="PF10551">
    <property type="entry name" value="MULE"/>
    <property type="match status" value="1"/>
</dbReference>
<accession>A0A834GUT5</accession>
<dbReference type="SMART" id="SM00575">
    <property type="entry name" value="ZnF_PMZ"/>
    <property type="match status" value="1"/>
</dbReference>
<feature type="domain" description="SWIM-type" evidence="6">
    <location>
        <begin position="513"/>
        <end position="549"/>
    </location>
</feature>
<dbReference type="PANTHER" id="PTHR47718">
    <property type="entry name" value="OS01G0519700 PROTEIN"/>
    <property type="match status" value="1"/>
</dbReference>
<dbReference type="AlphaFoldDB" id="A0A834GUT5"/>
<dbReference type="InterPro" id="IPR006564">
    <property type="entry name" value="Znf_PMZ"/>
</dbReference>
<evidence type="ECO:0000256" key="4">
    <source>
        <dbReference type="PROSITE-ProRule" id="PRU00325"/>
    </source>
</evidence>
<dbReference type="OrthoDB" id="2402896at2759"/>
<dbReference type="PROSITE" id="PS50966">
    <property type="entry name" value="ZF_SWIM"/>
    <property type="match status" value="1"/>
</dbReference>
<keyword evidence="2 4" id="KW-0863">Zinc-finger</keyword>
<dbReference type="GO" id="GO:0003700">
    <property type="term" value="F:DNA-binding transcription factor activity"/>
    <property type="evidence" value="ECO:0007669"/>
    <property type="project" value="InterPro"/>
</dbReference>
<comment type="caution">
    <text evidence="7">The sequence shown here is derived from an EMBL/GenBank/DDBJ whole genome shotgun (WGS) entry which is preliminary data.</text>
</comment>
<sequence length="715" mass="82514">MQCLDNINVFSPSSIPCKSSANSSQILHTPQVKNDLIPKINQEFDNLDDVWKFYNNYGKEGGFGTRASSSKRNRDYEVIRKEYVCNKEGVKRVQKTSEPVTRRRGDSRENCGAKLSVVRNQSSGKFVVSQFVEGHNHHLASPKRVHLFRSHRKVSAAKKALVEQLSAANVRTCQQMSIFELQSGGLQNVGFLQEDLDNFKRDMRKMLAGQDANMLFEHFQIEQQKNKSFMYTMEKDDEGRMTHCFWADATSRKSYQYFGDVVVFDTTYNTNRYAMIFAPILGVNHHGQTTLFGCGFLSDETSDSFEWLFKEFLKAMPAGPPKMIITDQDLAMTKAFANVLRNTHHRYCIWHITPEEFDAKWIDVVHKANLSSNEWLKGLYEIRERWVPAYMKHMFFAHMTSSQRAEISHAFFKRYMSENNSLWDFMTRFDRALSKLRHNELDLDHKDLNEKPPLKTVAPMELTMSELYTRVIFYKFQDELHQILAYVVTMTHEDEHRYLYNVERVKVSGSRVRQILVEKSSKHASCSCKMFESDGIPCRHLLAFFSRMQVIDLPNEYILRRWTKSAKAMRVVDDLGGSNKEICDTSLLERRNNLFQRASNVIDDAVLTEDGTQILEEALCSVQKKLCSMNLSCKDGKVSAIQVSIPHEQSFKEPLKVRAKGCGKRLKGGKEKAVKKSRRCNGCGLTGQSHDKRNCPKLQNLSSQDVRMRELSLLE</sequence>
<gene>
    <name evidence="7" type="ORF">RHSIM_Rhsim05G0121500</name>
</gene>
<keyword evidence="8" id="KW-1185">Reference proteome</keyword>
<evidence type="ECO:0000313" key="7">
    <source>
        <dbReference type="EMBL" id="KAF7142258.1"/>
    </source>
</evidence>
<evidence type="ECO:0000259" key="5">
    <source>
        <dbReference type="PROSITE" id="PS50811"/>
    </source>
</evidence>
<dbReference type="InterPro" id="IPR003657">
    <property type="entry name" value="WRKY_dom"/>
</dbReference>
<reference evidence="7" key="1">
    <citation type="submission" date="2019-11" db="EMBL/GenBank/DDBJ databases">
        <authorList>
            <person name="Liu Y."/>
            <person name="Hou J."/>
            <person name="Li T.-Q."/>
            <person name="Guan C.-H."/>
            <person name="Wu X."/>
            <person name="Wu H.-Z."/>
            <person name="Ling F."/>
            <person name="Zhang R."/>
            <person name="Shi X.-G."/>
            <person name="Ren J.-P."/>
            <person name="Chen E.-F."/>
            <person name="Sun J.-M."/>
        </authorList>
    </citation>
    <scope>NUCLEOTIDE SEQUENCE</scope>
    <source>
        <strain evidence="7">Adult_tree_wgs_1</strain>
        <tissue evidence="7">Leaves</tissue>
    </source>
</reference>
<dbReference type="InterPro" id="IPR004330">
    <property type="entry name" value="FAR1_DNA_bnd_dom"/>
</dbReference>
<organism evidence="7 8">
    <name type="scientific">Rhododendron simsii</name>
    <name type="common">Sims's rhododendron</name>
    <dbReference type="NCBI Taxonomy" id="118357"/>
    <lineage>
        <taxon>Eukaryota</taxon>
        <taxon>Viridiplantae</taxon>
        <taxon>Streptophyta</taxon>
        <taxon>Embryophyta</taxon>
        <taxon>Tracheophyta</taxon>
        <taxon>Spermatophyta</taxon>
        <taxon>Magnoliopsida</taxon>
        <taxon>eudicotyledons</taxon>
        <taxon>Gunneridae</taxon>
        <taxon>Pentapetalae</taxon>
        <taxon>asterids</taxon>
        <taxon>Ericales</taxon>
        <taxon>Ericaceae</taxon>
        <taxon>Ericoideae</taxon>
        <taxon>Rhodoreae</taxon>
        <taxon>Rhododendron</taxon>
    </lineage>
</organism>
<keyword evidence="3" id="KW-0862">Zinc</keyword>
<evidence type="ECO:0000256" key="2">
    <source>
        <dbReference type="ARBA" id="ARBA00022771"/>
    </source>
</evidence>
<evidence type="ECO:0008006" key="9">
    <source>
        <dbReference type="Google" id="ProtNLM"/>
    </source>
</evidence>
<dbReference type="Pfam" id="PF04434">
    <property type="entry name" value="SWIM"/>
    <property type="match status" value="1"/>
</dbReference>
<evidence type="ECO:0000259" key="6">
    <source>
        <dbReference type="PROSITE" id="PS50966"/>
    </source>
</evidence>
<feature type="domain" description="WRKY" evidence="5">
    <location>
        <begin position="74"/>
        <end position="140"/>
    </location>
</feature>
<dbReference type="Proteomes" id="UP000626092">
    <property type="component" value="Unassembled WGS sequence"/>
</dbReference>
<dbReference type="InterPro" id="IPR018289">
    <property type="entry name" value="MULE_transposase_dom"/>
</dbReference>
<dbReference type="EMBL" id="WJXA01000005">
    <property type="protein sequence ID" value="KAF7142258.1"/>
    <property type="molecule type" value="Genomic_DNA"/>
</dbReference>
<dbReference type="GO" id="GO:0043565">
    <property type="term" value="F:sequence-specific DNA binding"/>
    <property type="evidence" value="ECO:0007669"/>
    <property type="project" value="InterPro"/>
</dbReference>
<proteinExistence type="predicted"/>
<dbReference type="Pfam" id="PF03101">
    <property type="entry name" value="FAR1"/>
    <property type="match status" value="1"/>
</dbReference>
<dbReference type="InterPro" id="IPR007527">
    <property type="entry name" value="Znf_SWIM"/>
</dbReference>
<dbReference type="PROSITE" id="PS50811">
    <property type="entry name" value="WRKY"/>
    <property type="match status" value="1"/>
</dbReference>